<evidence type="ECO:0000313" key="2">
    <source>
        <dbReference type="Proteomes" id="UP001635817"/>
    </source>
</evidence>
<organism evidence="1 2">
    <name type="scientific">Mycolicibacterium septicum</name>
    <dbReference type="NCBI Taxonomy" id="98668"/>
    <lineage>
        <taxon>Bacteria</taxon>
        <taxon>Bacillati</taxon>
        <taxon>Actinomycetota</taxon>
        <taxon>Actinomycetes</taxon>
        <taxon>Mycobacteriales</taxon>
        <taxon>Mycobacteriaceae</taxon>
        <taxon>Mycolicibacterium</taxon>
    </lineage>
</organism>
<name>A0ABW9M2W2_9MYCO</name>
<sequence>MSEQIHGELDALAQDAQGLQEVSDQQAALMHSLASTMEGLSTSMIGRASVAMQQVGEQLHHEGNLMSTTFADHSHMMNNNRQILDSGDEENAHAISQISNLIV</sequence>
<comment type="caution">
    <text evidence="1">The sequence shown here is derived from an EMBL/GenBank/DDBJ whole genome shotgun (WGS) entry which is preliminary data.</text>
</comment>
<dbReference type="EMBL" id="JBKBDE010000014">
    <property type="protein sequence ID" value="MFN6554616.1"/>
    <property type="molecule type" value="Genomic_DNA"/>
</dbReference>
<dbReference type="SUPFAM" id="SSF140453">
    <property type="entry name" value="EsxAB dimer-like"/>
    <property type="match status" value="1"/>
</dbReference>
<protein>
    <recommendedName>
        <fullName evidence="3">Secretion protein</fullName>
    </recommendedName>
</protein>
<dbReference type="InterPro" id="IPR036689">
    <property type="entry name" value="ESAT-6-like_sf"/>
</dbReference>
<accession>A0ABW9M2W2</accession>
<gene>
    <name evidence="1" type="ORF">ACK4CP_29790</name>
</gene>
<dbReference type="RefSeq" id="WP_409552719.1">
    <property type="nucleotide sequence ID" value="NZ_JBKBDE010000014.1"/>
</dbReference>
<proteinExistence type="predicted"/>
<reference evidence="1 2" key="1">
    <citation type="submission" date="2024-12" db="EMBL/GenBank/DDBJ databases">
        <title>The coexistence of Mycolicibacterium septicum and Mycolicibacterium nivoides in clinical samples.</title>
        <authorList>
            <person name="Wang C."/>
            <person name="Feng Y."/>
            <person name="Zong Z."/>
        </authorList>
    </citation>
    <scope>NUCLEOTIDE SEQUENCE [LARGE SCALE GENOMIC DNA]</scope>
    <source>
        <strain evidence="1 2">120310</strain>
    </source>
</reference>
<dbReference type="Gene3D" id="1.10.287.1060">
    <property type="entry name" value="ESAT-6-like"/>
    <property type="match status" value="1"/>
</dbReference>
<evidence type="ECO:0000313" key="1">
    <source>
        <dbReference type="EMBL" id="MFN6554616.1"/>
    </source>
</evidence>
<dbReference type="Proteomes" id="UP001635817">
    <property type="component" value="Unassembled WGS sequence"/>
</dbReference>
<evidence type="ECO:0008006" key="3">
    <source>
        <dbReference type="Google" id="ProtNLM"/>
    </source>
</evidence>
<keyword evidence="2" id="KW-1185">Reference proteome</keyword>